<name>A0AAF5CW83_STRER</name>
<evidence type="ECO:0000256" key="5">
    <source>
        <dbReference type="RuleBase" id="RU003858"/>
    </source>
</evidence>
<evidence type="ECO:0000256" key="7">
    <source>
        <dbReference type="SAM" id="Phobius"/>
    </source>
</evidence>
<dbReference type="SMART" id="SM00503">
    <property type="entry name" value="SynN"/>
    <property type="match status" value="1"/>
</dbReference>
<evidence type="ECO:0000259" key="8">
    <source>
        <dbReference type="PROSITE" id="PS50192"/>
    </source>
</evidence>
<dbReference type="GO" id="GO:0006836">
    <property type="term" value="P:neurotransmitter transport"/>
    <property type="evidence" value="ECO:0007669"/>
    <property type="project" value="UniProtKB-KW"/>
</dbReference>
<keyword evidence="4" id="KW-0532">Neurotransmitter transport</keyword>
<proteinExistence type="inferred from homology"/>
<accession>A0AAF5CW83</accession>
<dbReference type="InterPro" id="IPR006011">
    <property type="entry name" value="Syntaxin_N"/>
</dbReference>
<dbReference type="PROSITE" id="PS50192">
    <property type="entry name" value="T_SNARE"/>
    <property type="match status" value="1"/>
</dbReference>
<dbReference type="InterPro" id="IPR045242">
    <property type="entry name" value="Syntaxin"/>
</dbReference>
<organism evidence="9 10">
    <name type="scientific">Strongyloides stercoralis</name>
    <name type="common">Threadworm</name>
    <dbReference type="NCBI Taxonomy" id="6248"/>
    <lineage>
        <taxon>Eukaryota</taxon>
        <taxon>Metazoa</taxon>
        <taxon>Ecdysozoa</taxon>
        <taxon>Nematoda</taxon>
        <taxon>Chromadorea</taxon>
        <taxon>Rhabditida</taxon>
        <taxon>Tylenchina</taxon>
        <taxon>Panagrolaimomorpha</taxon>
        <taxon>Strongyloidoidea</taxon>
        <taxon>Strongyloididae</taxon>
        <taxon>Strongyloides</taxon>
    </lineage>
</organism>
<dbReference type="CDD" id="cd15848">
    <property type="entry name" value="SNARE_syntaxin1-like"/>
    <property type="match status" value="1"/>
</dbReference>
<feature type="transmembrane region" description="Helical" evidence="7">
    <location>
        <begin position="293"/>
        <end position="317"/>
    </location>
</feature>
<dbReference type="GO" id="GO:0012505">
    <property type="term" value="C:endomembrane system"/>
    <property type="evidence" value="ECO:0007669"/>
    <property type="project" value="TreeGrafter"/>
</dbReference>
<dbReference type="GO" id="GO:0000149">
    <property type="term" value="F:SNARE binding"/>
    <property type="evidence" value="ECO:0007669"/>
    <property type="project" value="TreeGrafter"/>
</dbReference>
<dbReference type="GO" id="GO:0005484">
    <property type="term" value="F:SNAP receptor activity"/>
    <property type="evidence" value="ECO:0007669"/>
    <property type="project" value="InterPro"/>
</dbReference>
<keyword evidence="6" id="KW-0175">Coiled coil</keyword>
<keyword evidence="7" id="KW-0472">Membrane</keyword>
<feature type="coiled-coil region" evidence="6">
    <location>
        <begin position="60"/>
        <end position="129"/>
    </location>
</feature>
<dbReference type="PANTHER" id="PTHR19957">
    <property type="entry name" value="SYNTAXIN"/>
    <property type="match status" value="1"/>
</dbReference>
<dbReference type="WBParaSite" id="TCONS_00001949.p1">
    <property type="protein sequence ID" value="TCONS_00001949.p1"/>
    <property type="gene ID" value="XLOC_001855"/>
</dbReference>
<evidence type="ECO:0000256" key="3">
    <source>
        <dbReference type="ARBA" id="ARBA00022448"/>
    </source>
</evidence>
<dbReference type="PROSITE" id="PS00914">
    <property type="entry name" value="SYNTAXIN"/>
    <property type="match status" value="1"/>
</dbReference>
<dbReference type="GO" id="GO:0031201">
    <property type="term" value="C:SNARE complex"/>
    <property type="evidence" value="ECO:0007669"/>
    <property type="project" value="TreeGrafter"/>
</dbReference>
<dbReference type="SUPFAM" id="SSF47661">
    <property type="entry name" value="t-snare proteins"/>
    <property type="match status" value="1"/>
</dbReference>
<dbReference type="AlphaFoldDB" id="A0AAF5CW83"/>
<evidence type="ECO:0000256" key="2">
    <source>
        <dbReference type="ARBA" id="ARBA00009063"/>
    </source>
</evidence>
<keyword evidence="9" id="KW-1185">Reference proteome</keyword>
<sequence>MIYLFQVYSNKREMVRDRLSEFRRKGNQDGEDYGIDRNPSIPITPLTDHSTRTQLFFEAINEINLSIDQLQERVEAVKKKQNDILLQTVVQSTEKNQLEEIISDIKNTIKVLRSRVKRIEADIRSEELNGTMQIKTGADLKIRKNQCEFINKRLRDVLFLFNDSQIEYKNRVSKRVKRQLDMAGEHLTEKEVNTMLDSHSEQIFYKTLNPISLAGRMALEDAEARHKEILNLETSINELNEIFTDIHDLVKSQSFMVDNIASNIESAVDYTDEGRVNVVQAVRHKKAALKKKIFVISIITLILIILIVVAIILGVVLGGKRN</sequence>
<keyword evidence="7" id="KW-1133">Transmembrane helix</keyword>
<reference evidence="10" key="1">
    <citation type="submission" date="2024-02" db="UniProtKB">
        <authorList>
            <consortium name="WormBaseParasite"/>
        </authorList>
    </citation>
    <scope>IDENTIFICATION</scope>
</reference>
<comment type="subcellular location">
    <subcellularLocation>
        <location evidence="1">Membrane</location>
        <topology evidence="1">Single-pass type IV membrane protein</topology>
    </subcellularLocation>
</comment>
<dbReference type="SMART" id="SM00397">
    <property type="entry name" value="t_SNARE"/>
    <property type="match status" value="1"/>
</dbReference>
<dbReference type="GO" id="GO:0005886">
    <property type="term" value="C:plasma membrane"/>
    <property type="evidence" value="ECO:0007669"/>
    <property type="project" value="TreeGrafter"/>
</dbReference>
<feature type="domain" description="T-SNARE coiled-coil homology" evidence="8">
    <location>
        <begin position="219"/>
        <end position="281"/>
    </location>
</feature>
<evidence type="ECO:0000256" key="6">
    <source>
        <dbReference type="SAM" id="Coils"/>
    </source>
</evidence>
<dbReference type="InterPro" id="IPR010989">
    <property type="entry name" value="SNARE"/>
</dbReference>
<dbReference type="GO" id="GO:0006906">
    <property type="term" value="P:vesicle fusion"/>
    <property type="evidence" value="ECO:0007669"/>
    <property type="project" value="TreeGrafter"/>
</dbReference>
<protein>
    <submittedName>
        <fullName evidence="10">t-SNARE coiled-coil homology domain-containing protein</fullName>
    </submittedName>
</protein>
<dbReference type="InterPro" id="IPR000727">
    <property type="entry name" value="T_SNARE_dom"/>
</dbReference>
<evidence type="ECO:0000313" key="9">
    <source>
        <dbReference type="Proteomes" id="UP000035681"/>
    </source>
</evidence>
<dbReference type="Pfam" id="PF05739">
    <property type="entry name" value="SNARE"/>
    <property type="match status" value="1"/>
</dbReference>
<dbReference type="GO" id="GO:0006887">
    <property type="term" value="P:exocytosis"/>
    <property type="evidence" value="ECO:0007669"/>
    <property type="project" value="TreeGrafter"/>
</dbReference>
<keyword evidence="7" id="KW-0812">Transmembrane</keyword>
<comment type="similarity">
    <text evidence="2 5">Belongs to the syntaxin family.</text>
</comment>
<dbReference type="Proteomes" id="UP000035681">
    <property type="component" value="Unplaced"/>
</dbReference>
<evidence type="ECO:0000256" key="4">
    <source>
        <dbReference type="ARBA" id="ARBA00022775"/>
    </source>
</evidence>
<evidence type="ECO:0000256" key="1">
    <source>
        <dbReference type="ARBA" id="ARBA00004211"/>
    </source>
</evidence>
<dbReference type="PANTHER" id="PTHR19957:SF113">
    <property type="entry name" value="SYNTAXIN-2-RELATED"/>
    <property type="match status" value="1"/>
</dbReference>
<dbReference type="Gene3D" id="1.20.58.70">
    <property type="match status" value="1"/>
</dbReference>
<dbReference type="InterPro" id="IPR006012">
    <property type="entry name" value="Syntaxin/epimorphin_CS"/>
</dbReference>
<dbReference type="Pfam" id="PF00804">
    <property type="entry name" value="Syntaxin"/>
    <property type="match status" value="1"/>
</dbReference>
<dbReference type="Gene3D" id="1.20.5.110">
    <property type="match status" value="1"/>
</dbReference>
<keyword evidence="3" id="KW-0813">Transport</keyword>
<evidence type="ECO:0000313" key="10">
    <source>
        <dbReference type="WBParaSite" id="TCONS_00001949.p1"/>
    </source>
</evidence>
<dbReference type="GO" id="GO:0006886">
    <property type="term" value="P:intracellular protein transport"/>
    <property type="evidence" value="ECO:0007669"/>
    <property type="project" value="InterPro"/>
</dbReference>
<dbReference type="GO" id="GO:0048278">
    <property type="term" value="P:vesicle docking"/>
    <property type="evidence" value="ECO:0007669"/>
    <property type="project" value="TreeGrafter"/>
</dbReference>